<keyword evidence="3" id="KW-1185">Reference proteome</keyword>
<dbReference type="AlphaFoldDB" id="A0A0D3J6U3"/>
<evidence type="ECO:0000313" key="2">
    <source>
        <dbReference type="EnsemblProtists" id="EOD19228"/>
    </source>
</evidence>
<dbReference type="HOGENOM" id="CLU_632290_0_0_1"/>
<feature type="region of interest" description="Disordered" evidence="1">
    <location>
        <begin position="412"/>
        <end position="434"/>
    </location>
</feature>
<reference evidence="2" key="2">
    <citation type="submission" date="2024-10" db="UniProtKB">
        <authorList>
            <consortium name="EnsemblProtists"/>
        </authorList>
    </citation>
    <scope>IDENTIFICATION</scope>
</reference>
<organism evidence="2 3">
    <name type="scientific">Emiliania huxleyi (strain CCMP1516)</name>
    <dbReference type="NCBI Taxonomy" id="280463"/>
    <lineage>
        <taxon>Eukaryota</taxon>
        <taxon>Haptista</taxon>
        <taxon>Haptophyta</taxon>
        <taxon>Prymnesiophyceae</taxon>
        <taxon>Isochrysidales</taxon>
        <taxon>Noelaerhabdaceae</taxon>
        <taxon>Emiliania</taxon>
    </lineage>
</organism>
<evidence type="ECO:0008006" key="4">
    <source>
        <dbReference type="Google" id="ProtNLM"/>
    </source>
</evidence>
<protein>
    <recommendedName>
        <fullName evidence="4">Phospholipid scramblase</fullName>
    </recommendedName>
</protein>
<sequence>MQKPTASPPTMQYIAKKRKECKAKGIEAATSLLPGAPSERGNPRFVLWDTPGAKVAALGEVSIDDGAPHGAVAQAWVPSICPCVDTSGNDAYSAVADKYQPSAGGPVFYGTSFTCSKPTIVDVPLNYIQVMMNSLVPQRGPSFCCCKPTSACCGGETDDHSSCGKCCTGCLVNITKCALATQCYEQHDVEFFETHEEALEALLALPHDPAVPEELTGVWSFEGNPWGEQLVSFAVFDFDKEKYELRGDHIFIREGWIERGDACGALQQCLMALGAGPGTNLYFPNGKDGDLVKGTMNLTLDCRCCPGAICCYPCTKVLGPETCPNAAPGYPGYCIQVCDCINANSFTSIGKGPAPGGMNWRNRQSGFCGLPMTCCNFSYTARRVATKNGPIEPDWELYKTWVEARSGTQRTMRMKTTPFKEYPSGAPDSLSMGR</sequence>
<reference evidence="3" key="1">
    <citation type="journal article" date="2013" name="Nature">
        <title>Pan genome of the phytoplankton Emiliania underpins its global distribution.</title>
        <authorList>
            <person name="Read B.A."/>
            <person name="Kegel J."/>
            <person name="Klute M.J."/>
            <person name="Kuo A."/>
            <person name="Lefebvre S.C."/>
            <person name="Maumus F."/>
            <person name="Mayer C."/>
            <person name="Miller J."/>
            <person name="Monier A."/>
            <person name="Salamov A."/>
            <person name="Young J."/>
            <person name="Aguilar M."/>
            <person name="Claverie J.M."/>
            <person name="Frickenhaus S."/>
            <person name="Gonzalez K."/>
            <person name="Herman E.K."/>
            <person name="Lin Y.C."/>
            <person name="Napier J."/>
            <person name="Ogata H."/>
            <person name="Sarno A.F."/>
            <person name="Shmutz J."/>
            <person name="Schroeder D."/>
            <person name="de Vargas C."/>
            <person name="Verret F."/>
            <person name="von Dassow P."/>
            <person name="Valentin K."/>
            <person name="Van de Peer Y."/>
            <person name="Wheeler G."/>
            <person name="Dacks J.B."/>
            <person name="Delwiche C.F."/>
            <person name="Dyhrman S.T."/>
            <person name="Glockner G."/>
            <person name="John U."/>
            <person name="Richards T."/>
            <person name="Worden A.Z."/>
            <person name="Zhang X."/>
            <person name="Grigoriev I.V."/>
            <person name="Allen A.E."/>
            <person name="Bidle K."/>
            <person name="Borodovsky M."/>
            <person name="Bowler C."/>
            <person name="Brownlee C."/>
            <person name="Cock J.M."/>
            <person name="Elias M."/>
            <person name="Gladyshev V.N."/>
            <person name="Groth M."/>
            <person name="Guda C."/>
            <person name="Hadaegh A."/>
            <person name="Iglesias-Rodriguez M.D."/>
            <person name="Jenkins J."/>
            <person name="Jones B.M."/>
            <person name="Lawson T."/>
            <person name="Leese F."/>
            <person name="Lindquist E."/>
            <person name="Lobanov A."/>
            <person name="Lomsadze A."/>
            <person name="Malik S.B."/>
            <person name="Marsh M.E."/>
            <person name="Mackinder L."/>
            <person name="Mock T."/>
            <person name="Mueller-Roeber B."/>
            <person name="Pagarete A."/>
            <person name="Parker M."/>
            <person name="Probert I."/>
            <person name="Quesneville H."/>
            <person name="Raines C."/>
            <person name="Rensing S.A."/>
            <person name="Riano-Pachon D.M."/>
            <person name="Richier S."/>
            <person name="Rokitta S."/>
            <person name="Shiraiwa Y."/>
            <person name="Soanes D.M."/>
            <person name="van der Giezen M."/>
            <person name="Wahlund T.M."/>
            <person name="Williams B."/>
            <person name="Wilson W."/>
            <person name="Wolfe G."/>
            <person name="Wurch L.L."/>
        </authorList>
    </citation>
    <scope>NUCLEOTIDE SEQUENCE</scope>
</reference>
<dbReference type="GeneID" id="17264774"/>
<accession>A0A0D3J6U3</accession>
<proteinExistence type="predicted"/>
<name>A0A0D3J6U3_EMIH1</name>
<dbReference type="PaxDb" id="2903-EOD19228"/>
<dbReference type="KEGG" id="ehx:EMIHUDRAFT_444963"/>
<evidence type="ECO:0000313" key="3">
    <source>
        <dbReference type="Proteomes" id="UP000013827"/>
    </source>
</evidence>
<dbReference type="EnsemblProtists" id="EOD19228">
    <property type="protein sequence ID" value="EOD19228"/>
    <property type="gene ID" value="EMIHUDRAFT_444963"/>
</dbReference>
<dbReference type="Proteomes" id="UP000013827">
    <property type="component" value="Unassembled WGS sequence"/>
</dbReference>
<evidence type="ECO:0000256" key="1">
    <source>
        <dbReference type="SAM" id="MobiDB-lite"/>
    </source>
</evidence>
<dbReference type="RefSeq" id="XP_005771657.1">
    <property type="nucleotide sequence ID" value="XM_005771600.1"/>
</dbReference>